<protein>
    <submittedName>
        <fullName evidence="1">Uncharacterized protein</fullName>
    </submittedName>
</protein>
<evidence type="ECO:0000313" key="1">
    <source>
        <dbReference type="EMBL" id="KUM45627.1"/>
    </source>
</evidence>
<gene>
    <name evidence="1" type="ORF">ABT39_MTgene2463</name>
</gene>
<dbReference type="AlphaFoldDB" id="A0A101LUJ6"/>
<dbReference type="EMBL" id="LKAM01000017">
    <property type="protein sequence ID" value="KUM45627.1"/>
    <property type="molecule type" value="Genomic_DNA"/>
</dbReference>
<proteinExistence type="predicted"/>
<keyword evidence="1" id="KW-0496">Mitochondrion</keyword>
<accession>A0A101LUJ6</accession>
<organism evidence="1">
    <name type="scientific">Picea glauca</name>
    <name type="common">White spruce</name>
    <name type="synonym">Pinus glauca</name>
    <dbReference type="NCBI Taxonomy" id="3330"/>
    <lineage>
        <taxon>Eukaryota</taxon>
        <taxon>Viridiplantae</taxon>
        <taxon>Streptophyta</taxon>
        <taxon>Embryophyta</taxon>
        <taxon>Tracheophyta</taxon>
        <taxon>Spermatophyta</taxon>
        <taxon>Pinopsida</taxon>
        <taxon>Pinidae</taxon>
        <taxon>Conifers I</taxon>
        <taxon>Pinales</taxon>
        <taxon>Pinaceae</taxon>
        <taxon>Picea</taxon>
    </lineage>
</organism>
<comment type="caution">
    <text evidence="1">The sequence shown here is derived from an EMBL/GenBank/DDBJ whole genome shotgun (WGS) entry which is preliminary data.</text>
</comment>
<name>A0A101LUJ6_PICGL</name>
<geneLocation type="mitochondrion" evidence="1"/>
<sequence>MWDHPSMELVFHREWPYLTIPCVSVGSRVFVDPFYREKSLGDLGYGEVSWFYFRSC</sequence>
<reference evidence="1" key="1">
    <citation type="journal article" date="2015" name="Genome Biol. Evol.">
        <title>Organellar Genomes of White Spruce (Picea glauca): Assembly and Annotation.</title>
        <authorList>
            <person name="Jackman S.D."/>
            <person name="Warren R.L."/>
            <person name="Gibb E.A."/>
            <person name="Vandervalk B.P."/>
            <person name="Mohamadi H."/>
            <person name="Chu J."/>
            <person name="Raymond A."/>
            <person name="Pleasance S."/>
            <person name="Coope R."/>
            <person name="Wildung M.R."/>
            <person name="Ritland C.E."/>
            <person name="Bousquet J."/>
            <person name="Jones S.J."/>
            <person name="Bohlmann J."/>
            <person name="Birol I."/>
        </authorList>
    </citation>
    <scope>NUCLEOTIDE SEQUENCE [LARGE SCALE GENOMIC DNA]</scope>
    <source>
        <tissue evidence="1">Flushing bud</tissue>
    </source>
</reference>